<dbReference type="SUPFAM" id="SSF82714">
    <property type="entry name" value="Multidrug efflux transporter AcrB TolC docking domain, DN and DC subdomains"/>
    <property type="match status" value="2"/>
</dbReference>
<dbReference type="InterPro" id="IPR001036">
    <property type="entry name" value="Acrflvin-R"/>
</dbReference>
<organism evidence="11 12">
    <name type="scientific">Corallincola holothuriorum</name>
    <dbReference type="NCBI Taxonomy" id="2282215"/>
    <lineage>
        <taxon>Bacteria</taxon>
        <taxon>Pseudomonadati</taxon>
        <taxon>Pseudomonadota</taxon>
        <taxon>Gammaproteobacteria</taxon>
        <taxon>Alteromonadales</taxon>
        <taxon>Psychromonadaceae</taxon>
        <taxon>Corallincola</taxon>
    </lineage>
</organism>
<dbReference type="NCBIfam" id="NF000282">
    <property type="entry name" value="RND_permease_1"/>
    <property type="match status" value="1"/>
</dbReference>
<evidence type="ECO:0000256" key="6">
    <source>
        <dbReference type="ARBA" id="ARBA00022692"/>
    </source>
</evidence>
<evidence type="ECO:0000256" key="4">
    <source>
        <dbReference type="ARBA" id="ARBA00022475"/>
    </source>
</evidence>
<feature type="transmembrane region" description="Helical" evidence="9">
    <location>
        <begin position="898"/>
        <end position="920"/>
    </location>
</feature>
<feature type="transmembrane region" description="Helical" evidence="9">
    <location>
        <begin position="370"/>
        <end position="390"/>
    </location>
</feature>
<comment type="subcellular location">
    <subcellularLocation>
        <location evidence="1 9">Cell inner membrane</location>
        <topology evidence="1 9">Multi-pass membrane protein</topology>
    </subcellularLocation>
</comment>
<protein>
    <recommendedName>
        <fullName evidence="9">Efflux pump membrane transporter</fullName>
    </recommendedName>
</protein>
<dbReference type="Gene3D" id="3.30.2090.10">
    <property type="entry name" value="Multidrug efflux transporter AcrB TolC docking domain, DN and DC subdomains"/>
    <property type="match status" value="2"/>
</dbReference>
<keyword evidence="4" id="KW-1003">Cell membrane</keyword>
<feature type="transmembrane region" description="Helical" evidence="9">
    <location>
        <begin position="972"/>
        <end position="991"/>
    </location>
</feature>
<evidence type="ECO:0000256" key="10">
    <source>
        <dbReference type="SAM" id="MobiDB-lite"/>
    </source>
</evidence>
<dbReference type="Gene3D" id="3.30.70.1440">
    <property type="entry name" value="Multidrug efflux transporter AcrB pore domain"/>
    <property type="match status" value="1"/>
</dbReference>
<evidence type="ECO:0000256" key="3">
    <source>
        <dbReference type="ARBA" id="ARBA00022448"/>
    </source>
</evidence>
<dbReference type="PANTHER" id="PTHR32063">
    <property type="match status" value="1"/>
</dbReference>
<comment type="caution">
    <text evidence="9">Lacks conserved residue(s) required for the propagation of feature annotation.</text>
</comment>
<dbReference type="GO" id="GO:0005886">
    <property type="term" value="C:plasma membrane"/>
    <property type="evidence" value="ECO:0007669"/>
    <property type="project" value="UniProtKB-SubCell"/>
</dbReference>
<dbReference type="AlphaFoldDB" id="A0A368NI93"/>
<evidence type="ECO:0000313" key="12">
    <source>
        <dbReference type="Proteomes" id="UP000252558"/>
    </source>
</evidence>
<dbReference type="PRINTS" id="PR00702">
    <property type="entry name" value="ACRIFLAVINRP"/>
</dbReference>
<dbReference type="InterPro" id="IPR004764">
    <property type="entry name" value="MdtF-like"/>
</dbReference>
<evidence type="ECO:0000256" key="1">
    <source>
        <dbReference type="ARBA" id="ARBA00004429"/>
    </source>
</evidence>
<evidence type="ECO:0000256" key="7">
    <source>
        <dbReference type="ARBA" id="ARBA00022989"/>
    </source>
</evidence>
<comment type="caution">
    <text evidence="11">The sequence shown here is derived from an EMBL/GenBank/DDBJ whole genome shotgun (WGS) entry which is preliminary data.</text>
</comment>
<dbReference type="Gene3D" id="3.30.70.1430">
    <property type="entry name" value="Multidrug efflux transporter AcrB pore domain"/>
    <property type="match status" value="2"/>
</dbReference>
<dbReference type="InterPro" id="IPR027463">
    <property type="entry name" value="AcrB_DN_DC_subdom"/>
</dbReference>
<evidence type="ECO:0000256" key="8">
    <source>
        <dbReference type="ARBA" id="ARBA00023136"/>
    </source>
</evidence>
<dbReference type="OrthoDB" id="9757904at2"/>
<dbReference type="EMBL" id="QPID01000007">
    <property type="protein sequence ID" value="RCU49111.1"/>
    <property type="molecule type" value="Genomic_DNA"/>
</dbReference>
<dbReference type="NCBIfam" id="TIGR00915">
    <property type="entry name" value="2A0602"/>
    <property type="match status" value="1"/>
</dbReference>
<feature type="transmembrane region" description="Helical" evidence="9">
    <location>
        <begin position="396"/>
        <end position="420"/>
    </location>
</feature>
<evidence type="ECO:0000256" key="9">
    <source>
        <dbReference type="RuleBase" id="RU364070"/>
    </source>
</evidence>
<name>A0A368NI93_9GAMM</name>
<evidence type="ECO:0000256" key="2">
    <source>
        <dbReference type="ARBA" id="ARBA00010942"/>
    </source>
</evidence>
<dbReference type="Proteomes" id="UP000252558">
    <property type="component" value="Unassembled WGS sequence"/>
</dbReference>
<evidence type="ECO:0000256" key="5">
    <source>
        <dbReference type="ARBA" id="ARBA00022519"/>
    </source>
</evidence>
<keyword evidence="8 9" id="KW-0472">Membrane</keyword>
<dbReference type="RefSeq" id="WP_114338671.1">
    <property type="nucleotide sequence ID" value="NZ_QPID01000007.1"/>
</dbReference>
<dbReference type="GO" id="GO:0009636">
    <property type="term" value="P:response to toxic substance"/>
    <property type="evidence" value="ECO:0007669"/>
    <property type="project" value="UniProtKB-ARBA"/>
</dbReference>
<dbReference type="Gene3D" id="3.30.70.1320">
    <property type="entry name" value="Multidrug efflux transporter AcrB pore domain like"/>
    <property type="match status" value="1"/>
</dbReference>
<gene>
    <name evidence="11" type="ORF">DU002_12175</name>
</gene>
<feature type="transmembrane region" description="Helical" evidence="9">
    <location>
        <begin position="1003"/>
        <end position="1029"/>
    </location>
</feature>
<dbReference type="Gene3D" id="1.20.1640.10">
    <property type="entry name" value="Multidrug efflux transporter AcrB transmembrane domain"/>
    <property type="match status" value="2"/>
</dbReference>
<dbReference type="PANTHER" id="PTHR32063:SF13">
    <property type="entry name" value="MULTIDRUG EFFLUX PUMP SUBUNIT ACRB-RELATED"/>
    <property type="match status" value="1"/>
</dbReference>
<keyword evidence="5 9" id="KW-0997">Cell inner membrane</keyword>
<feature type="transmembrane region" description="Helical" evidence="9">
    <location>
        <begin position="474"/>
        <end position="501"/>
    </location>
</feature>
<evidence type="ECO:0000313" key="11">
    <source>
        <dbReference type="EMBL" id="RCU49111.1"/>
    </source>
</evidence>
<feature type="transmembrane region" description="Helical" evidence="9">
    <location>
        <begin position="344"/>
        <end position="363"/>
    </location>
</feature>
<dbReference type="GO" id="GO:0042910">
    <property type="term" value="F:xenobiotic transmembrane transporter activity"/>
    <property type="evidence" value="ECO:0007669"/>
    <property type="project" value="TreeGrafter"/>
</dbReference>
<keyword evidence="7 9" id="KW-1133">Transmembrane helix</keyword>
<keyword evidence="6 9" id="KW-0812">Transmembrane</keyword>
<dbReference type="FunFam" id="1.20.1640.10:FF:000001">
    <property type="entry name" value="Efflux pump membrane transporter"/>
    <property type="match status" value="1"/>
</dbReference>
<dbReference type="SUPFAM" id="SSF82693">
    <property type="entry name" value="Multidrug efflux transporter AcrB pore domain, PN1, PN2, PC1 and PC2 subdomains"/>
    <property type="match status" value="3"/>
</dbReference>
<dbReference type="FunFam" id="3.30.70.1430:FF:000001">
    <property type="entry name" value="Efflux pump membrane transporter"/>
    <property type="match status" value="1"/>
</dbReference>
<feature type="region of interest" description="Disordered" evidence="10">
    <location>
        <begin position="1038"/>
        <end position="1057"/>
    </location>
</feature>
<feature type="transmembrane region" description="Helical" evidence="9">
    <location>
        <begin position="926"/>
        <end position="951"/>
    </location>
</feature>
<sequence length="1057" mass="114183">MGPSFFIDRPIFSAVISIVIVLAGAMAMTATPIAQFPDIAPPTVTISTNYPGATAEVVANTVAAPIEQQVNGVDDMIYMVSSSSSSGDMSLIVTFEPGTDPDIAQVNTQNRVSQALPQLPASVSAQGVTTQKVSQSFMMVISFTSENEEITKVDLDNYVNLYVWDAVKRLPGANLSTVFPLPDVAMRIWLKPDRMAQMGITVPEVVDAISGQNQTFGIGQLGANPAPEGTIQNFPITSQGMLVKPSEFDNINIRSGDEENAAIVRIRDVGKSELGSKSYSLTTKTNGITSSSLVVYQQPGANALETSARVKEVLAQLEPTFPKGVKYEIVLDTTEFTKSSIEKVVHTFFEAVVLVVLVVFLFLQSLRATIVPVIAVPVAIIGAYIGIYGLDFSTNMLTLFGMILAIGLVVDDAIIVVEAVEHKMETKGLGPKEAAKEAMQELTGALVSIVLVLSSVFLPIAFLGGMTGTLYKQFAITIAIAMVISGIVALTLSPALSAIILRPPDKDKKKNAFFVGFEKYFGKFTDIYILGVRWLINHRIIGIAIFFGVIFAVVALFRILPTSFVPEEDQGYLFGVSMQPDAASLERTTKVNDDIVERTMKDPALKAIAQLNGYSIIDSQYRTNSGVLFLQLKNFEERKEPGMSSFDVLNRSRKNLAGIDDGIGVLVNPPSLPGLGTTGGFELYIQDKSGSTPKALEKVVQEYLTALRKRPELAGMNTSFSATERQLYLDVDRARAELMKLPIEDIYQTLNTYFGSQYVSQFTQFGRIWQVIIQAEGKYRDDPSDFSNIYVQSTTGVQIPLSAVATHRFISGPNMLPRFNGFPSAKITGAQSPGYSSGQAIAAMESVAAEVLPSGYDYAWSGQAFQEKQAGNTAIIAFAFGLIMVFLILAAQYEMWTLPIGVMLAVPFAICGALLLTWGRGLENDVYFQVGLVTLVGLSAKNAILITEFALDNYRSGMDLVEAAVEGARARLRPIIMTSLAFILGCVPMAIATGPGANSLHAIGTGVIGGMLASTLISSFFVPLFFVLIETMSHKFSKSSEEHDAPEELTPSQQEGS</sequence>
<keyword evidence="3 9" id="KW-0813">Transport</keyword>
<accession>A0A368NI93</accession>
<keyword evidence="12" id="KW-1185">Reference proteome</keyword>
<dbReference type="SUPFAM" id="SSF82866">
    <property type="entry name" value="Multidrug efflux transporter AcrB transmembrane domain"/>
    <property type="match status" value="2"/>
</dbReference>
<feature type="transmembrane region" description="Helical" evidence="9">
    <location>
        <begin position="540"/>
        <end position="560"/>
    </location>
</feature>
<dbReference type="Pfam" id="PF00873">
    <property type="entry name" value="ACR_tran"/>
    <property type="match status" value="1"/>
</dbReference>
<feature type="transmembrane region" description="Helical" evidence="9">
    <location>
        <begin position="441"/>
        <end position="462"/>
    </location>
</feature>
<comment type="similarity">
    <text evidence="2 9">Belongs to the resistance-nodulation-cell division (RND) (TC 2.A.6) family.</text>
</comment>
<feature type="transmembrane region" description="Helical" evidence="9">
    <location>
        <begin position="873"/>
        <end position="891"/>
    </location>
</feature>
<reference evidence="11 12" key="1">
    <citation type="submission" date="2018-07" db="EMBL/GenBank/DDBJ databases">
        <title>Corallincola holothuriorum sp. nov., a new facultative anaerobe isolated from sea cucumber Apostichopus japonicus.</title>
        <authorList>
            <person name="Xia H."/>
        </authorList>
    </citation>
    <scope>NUCLEOTIDE SEQUENCE [LARGE SCALE GENOMIC DNA]</scope>
    <source>
        <strain evidence="11 12">C4</strain>
    </source>
</reference>
<proteinExistence type="inferred from homology"/>
<dbReference type="GO" id="GO:0015562">
    <property type="term" value="F:efflux transmembrane transporter activity"/>
    <property type="evidence" value="ECO:0007669"/>
    <property type="project" value="InterPro"/>
</dbReference>